<dbReference type="InterPro" id="IPR050313">
    <property type="entry name" value="Carb_Metab_HTH_regulators"/>
</dbReference>
<keyword evidence="2" id="KW-0804">Transcription</keyword>
<evidence type="ECO:0000256" key="1">
    <source>
        <dbReference type="ARBA" id="ARBA00023015"/>
    </source>
</evidence>
<gene>
    <name evidence="4" type="ORF">SAMN02745723_103126</name>
</gene>
<dbReference type="EMBL" id="FOLW01000003">
    <property type="protein sequence ID" value="SFC61753.1"/>
    <property type="molecule type" value="Genomic_DNA"/>
</dbReference>
<comment type="caution">
    <text evidence="4">The sequence shown here is derived from an EMBL/GenBank/DDBJ whole genome shotgun (WGS) entry which is preliminary data.</text>
</comment>
<dbReference type="SMART" id="SM00420">
    <property type="entry name" value="HTH_DEOR"/>
    <property type="match status" value="1"/>
</dbReference>
<dbReference type="Pfam" id="PF08220">
    <property type="entry name" value="HTH_DeoR"/>
    <property type="match status" value="1"/>
</dbReference>
<feature type="domain" description="HTH deoR-type" evidence="3">
    <location>
        <begin position="3"/>
        <end position="58"/>
    </location>
</feature>
<dbReference type="InterPro" id="IPR001034">
    <property type="entry name" value="DeoR_HTH"/>
</dbReference>
<evidence type="ECO:0000313" key="4">
    <source>
        <dbReference type="EMBL" id="SFC61753.1"/>
    </source>
</evidence>
<accession>A0AAJ5BGR7</accession>
<name>A0AAJ5BGR7_9GAMM</name>
<reference evidence="4 5" key="1">
    <citation type="submission" date="2016-10" db="EMBL/GenBank/DDBJ databases">
        <authorList>
            <person name="Varghese N."/>
            <person name="Submissions S."/>
        </authorList>
    </citation>
    <scope>NUCLEOTIDE SEQUENCE [LARGE SCALE GENOMIC DNA]</scope>
    <source>
        <strain evidence="4 5">DSM 5563</strain>
    </source>
</reference>
<dbReference type="PANTHER" id="PTHR30363:SF46">
    <property type="entry name" value="LYSR FAMILY TRANSCRIPTIONAL REGULATOR"/>
    <property type="match status" value="1"/>
</dbReference>
<dbReference type="AlphaFoldDB" id="A0AAJ5BGR7"/>
<dbReference type="PROSITE" id="PS51000">
    <property type="entry name" value="HTH_DEOR_2"/>
    <property type="match status" value="1"/>
</dbReference>
<dbReference type="SMART" id="SM01134">
    <property type="entry name" value="DeoRC"/>
    <property type="match status" value="1"/>
</dbReference>
<dbReference type="PRINTS" id="PR00037">
    <property type="entry name" value="HTHLACR"/>
</dbReference>
<dbReference type="SUPFAM" id="SSF100950">
    <property type="entry name" value="NagB/RpiA/CoA transferase-like"/>
    <property type="match status" value="1"/>
</dbReference>
<dbReference type="Pfam" id="PF00455">
    <property type="entry name" value="DeoRC"/>
    <property type="match status" value="1"/>
</dbReference>
<dbReference type="InterPro" id="IPR037171">
    <property type="entry name" value="NagB/RpiA_transferase-like"/>
</dbReference>
<proteinExistence type="predicted"/>
<dbReference type="InterPro" id="IPR014036">
    <property type="entry name" value="DeoR-like_C"/>
</dbReference>
<keyword evidence="1" id="KW-0805">Transcription regulation</keyword>
<dbReference type="Proteomes" id="UP000226420">
    <property type="component" value="Unassembled WGS sequence"/>
</dbReference>
<evidence type="ECO:0000259" key="3">
    <source>
        <dbReference type="PROSITE" id="PS51000"/>
    </source>
</evidence>
<dbReference type="Gene3D" id="3.40.50.1360">
    <property type="match status" value="1"/>
</dbReference>
<dbReference type="SUPFAM" id="SSF46785">
    <property type="entry name" value="Winged helix' DNA-binding domain"/>
    <property type="match status" value="1"/>
</dbReference>
<protein>
    <submittedName>
        <fullName evidence="4">Transcriptional regulator, DeoR family</fullName>
    </submittedName>
</protein>
<dbReference type="InterPro" id="IPR036390">
    <property type="entry name" value="WH_DNA-bd_sf"/>
</dbReference>
<dbReference type="GO" id="GO:0003700">
    <property type="term" value="F:DNA-binding transcription factor activity"/>
    <property type="evidence" value="ECO:0007669"/>
    <property type="project" value="InterPro"/>
</dbReference>
<organism evidence="4 5">
    <name type="scientific">Pragia fontium DSM 5563 = ATCC 49100</name>
    <dbReference type="NCBI Taxonomy" id="1122977"/>
    <lineage>
        <taxon>Bacteria</taxon>
        <taxon>Pseudomonadati</taxon>
        <taxon>Pseudomonadota</taxon>
        <taxon>Gammaproteobacteria</taxon>
        <taxon>Enterobacterales</taxon>
        <taxon>Budviciaceae</taxon>
        <taxon>Pragia</taxon>
    </lineage>
</organism>
<evidence type="ECO:0000313" key="5">
    <source>
        <dbReference type="Proteomes" id="UP000226420"/>
    </source>
</evidence>
<sequence length="248" mass="28127">MLEMPRYKKILEILDNYEVCMINDLARLLAVSHMSIRRDLKQLQERGLVQLAYGGQVKKRFLEQSPLYDIKETRCSASKKLIGQKACELLQPDMVVFMDGGTTVREMIPYIQVPVTVITLDLAIAMALNSKPEVKLILCPGEVLPKNRACYNSETIRYLSERITDIAFIGADGFSTEFGALTTSQIKADCKWMAINRSVQSALLVDSSKLNIRCRHKIGDLSQFHHLITDRTLTELYPNSTQDLRLSQ</sequence>
<dbReference type="InterPro" id="IPR036388">
    <property type="entry name" value="WH-like_DNA-bd_sf"/>
</dbReference>
<evidence type="ECO:0000256" key="2">
    <source>
        <dbReference type="ARBA" id="ARBA00023163"/>
    </source>
</evidence>
<dbReference type="Gene3D" id="1.10.10.10">
    <property type="entry name" value="Winged helix-like DNA-binding domain superfamily/Winged helix DNA-binding domain"/>
    <property type="match status" value="1"/>
</dbReference>
<dbReference type="PANTHER" id="PTHR30363">
    <property type="entry name" value="HTH-TYPE TRANSCRIPTIONAL REGULATOR SRLR-RELATED"/>
    <property type="match status" value="1"/>
</dbReference>